<keyword evidence="1" id="KW-0175">Coiled coil</keyword>
<feature type="domain" description="Transposase IS116/IS110/IS902 C-terminal" evidence="3">
    <location>
        <begin position="289"/>
        <end position="371"/>
    </location>
</feature>
<evidence type="ECO:0000259" key="3">
    <source>
        <dbReference type="Pfam" id="PF02371"/>
    </source>
</evidence>
<protein>
    <submittedName>
        <fullName evidence="4">IS110 family transposase</fullName>
    </submittedName>
</protein>
<name>A0A6G4A256_9BACL</name>
<proteinExistence type="predicted"/>
<dbReference type="GO" id="GO:0004803">
    <property type="term" value="F:transposase activity"/>
    <property type="evidence" value="ECO:0007669"/>
    <property type="project" value="InterPro"/>
</dbReference>
<feature type="domain" description="Transposase IS110-like N-terminal" evidence="2">
    <location>
        <begin position="19"/>
        <end position="179"/>
    </location>
</feature>
<dbReference type="PANTHER" id="PTHR33055">
    <property type="entry name" value="TRANSPOSASE FOR INSERTION SEQUENCE ELEMENT IS1111A"/>
    <property type="match status" value="1"/>
</dbReference>
<dbReference type="Pfam" id="PF02371">
    <property type="entry name" value="Transposase_20"/>
    <property type="match status" value="1"/>
</dbReference>
<dbReference type="InterPro" id="IPR047650">
    <property type="entry name" value="Transpos_IS110"/>
</dbReference>
<reference evidence="4" key="1">
    <citation type="submission" date="2020-02" db="EMBL/GenBank/DDBJ databases">
        <authorList>
            <person name="Shen X.-R."/>
            <person name="Zhang Y.-X."/>
        </authorList>
    </citation>
    <scope>NUCLEOTIDE SEQUENCE</scope>
    <source>
        <strain evidence="4">SYP-B3998</strain>
    </source>
</reference>
<gene>
    <name evidence="4" type="ORF">GK047_21485</name>
</gene>
<dbReference type="EMBL" id="JAAIKC010000010">
    <property type="protein sequence ID" value="NEW08576.1"/>
    <property type="molecule type" value="Genomic_DNA"/>
</dbReference>
<dbReference type="InterPro" id="IPR003346">
    <property type="entry name" value="Transposase_20"/>
</dbReference>
<sequence length="428" mass="48857">MHSTQNERINQITSLTLIVGVDIAKFKHVARAQDYRGVEFGKPIVFENNREGFEYFVSWFKGLGAEQGFQDVIVGMEPTGHYWLNLAHFLREQQVKYGVVNPLHVKKSKELDDNSPTKNDIKDARVIAQLVKDGRYAVPNLPQGVYAELREAMKIRDHLSTDLSVVQGRVHNWLDRYFPEFLTVFKDWECKSAIHLLSLCLLPHEFVSLSDETLLQHLREVAKRGLGLGRVKSLKAAASRSVGIKQGSQLAKMELRLLLTQYNLLQKKFEELEAQLDELLMQIPFVPQLLAIKGIGRDTIAGFLAEVGDIEQYRHPKQIIKLAGLNLKENTSGKHKGQAKITKRGRKRLRALLFRVMMPLVAKNAAFKALHEYYTNRPDNPLKKMQSLIALCNKLIRVLFGILKKGHEFNESKMMQDIPRFAELLKAA</sequence>
<organism evidence="4">
    <name type="scientific">Paenibacillus sp. SYP-B3998</name>
    <dbReference type="NCBI Taxonomy" id="2678564"/>
    <lineage>
        <taxon>Bacteria</taxon>
        <taxon>Bacillati</taxon>
        <taxon>Bacillota</taxon>
        <taxon>Bacilli</taxon>
        <taxon>Bacillales</taxon>
        <taxon>Paenibacillaceae</taxon>
        <taxon>Paenibacillus</taxon>
    </lineage>
</organism>
<dbReference type="Pfam" id="PF01548">
    <property type="entry name" value="DEDD_Tnp_IS110"/>
    <property type="match status" value="1"/>
</dbReference>
<dbReference type="NCBIfam" id="NF033542">
    <property type="entry name" value="transpos_IS110"/>
    <property type="match status" value="1"/>
</dbReference>
<dbReference type="GO" id="GO:0006313">
    <property type="term" value="P:DNA transposition"/>
    <property type="evidence" value="ECO:0007669"/>
    <property type="project" value="InterPro"/>
</dbReference>
<feature type="coiled-coil region" evidence="1">
    <location>
        <begin position="255"/>
        <end position="282"/>
    </location>
</feature>
<comment type="caution">
    <text evidence="4">The sequence shown here is derived from an EMBL/GenBank/DDBJ whole genome shotgun (WGS) entry which is preliminary data.</text>
</comment>
<dbReference type="RefSeq" id="WP_163951581.1">
    <property type="nucleotide sequence ID" value="NZ_JAAIKC010000010.1"/>
</dbReference>
<evidence type="ECO:0000313" key="4">
    <source>
        <dbReference type="EMBL" id="NEW08576.1"/>
    </source>
</evidence>
<dbReference type="PANTHER" id="PTHR33055:SF13">
    <property type="entry name" value="TRANSPOSASE"/>
    <property type="match status" value="1"/>
</dbReference>
<dbReference type="InterPro" id="IPR002525">
    <property type="entry name" value="Transp_IS110-like_N"/>
</dbReference>
<dbReference type="AlphaFoldDB" id="A0A6G4A256"/>
<evidence type="ECO:0000256" key="1">
    <source>
        <dbReference type="SAM" id="Coils"/>
    </source>
</evidence>
<evidence type="ECO:0000259" key="2">
    <source>
        <dbReference type="Pfam" id="PF01548"/>
    </source>
</evidence>
<dbReference type="GO" id="GO:0003677">
    <property type="term" value="F:DNA binding"/>
    <property type="evidence" value="ECO:0007669"/>
    <property type="project" value="InterPro"/>
</dbReference>
<accession>A0A6G4A256</accession>